<comment type="similarity">
    <text evidence="1">Belongs to the peptidase C1 family.</text>
</comment>
<evidence type="ECO:0000256" key="3">
    <source>
        <dbReference type="SAM" id="SignalP"/>
    </source>
</evidence>
<organism evidence="5 6">
    <name type="scientific">Romanomermis culicivorax</name>
    <name type="common">Nematode worm</name>
    <dbReference type="NCBI Taxonomy" id="13658"/>
    <lineage>
        <taxon>Eukaryota</taxon>
        <taxon>Metazoa</taxon>
        <taxon>Ecdysozoa</taxon>
        <taxon>Nematoda</taxon>
        <taxon>Enoplea</taxon>
        <taxon>Dorylaimia</taxon>
        <taxon>Mermithida</taxon>
        <taxon>Mermithoidea</taxon>
        <taxon>Mermithidae</taxon>
        <taxon>Romanomermis</taxon>
    </lineage>
</organism>
<dbReference type="InterPro" id="IPR001212">
    <property type="entry name" value="Somatomedin_B_dom"/>
</dbReference>
<dbReference type="SMART" id="SM00645">
    <property type="entry name" value="Pept_C1"/>
    <property type="match status" value="1"/>
</dbReference>
<feature type="domain" description="SMB" evidence="4">
    <location>
        <begin position="40"/>
        <end position="89"/>
    </location>
</feature>
<feature type="chain" id="PRO_5037723830" evidence="3">
    <location>
        <begin position="25"/>
        <end position="486"/>
    </location>
</feature>
<dbReference type="InterPro" id="IPR038765">
    <property type="entry name" value="Papain-like_cys_pep_sf"/>
</dbReference>
<evidence type="ECO:0000256" key="1">
    <source>
        <dbReference type="ARBA" id="ARBA00008455"/>
    </source>
</evidence>
<evidence type="ECO:0000313" key="5">
    <source>
        <dbReference type="Proteomes" id="UP000887565"/>
    </source>
</evidence>
<dbReference type="PROSITE" id="PS50958">
    <property type="entry name" value="SMB_2"/>
    <property type="match status" value="1"/>
</dbReference>
<sequence length="486" mass="55783">MQISRKLIVAFSLFHCIVPTTVRAVGFDGIPGDYCRIRQPVQCCTSRDDDCTAPILGNHLCYCDIFCREHPGNDCCPDFADVCEHKEFDATECVDDEGKQYSPGIPFKRNCHTCTCDRSGRRRCDDAACIIQEDLLDKVQRGDYSWKPDNYSDFWGKLLDDGIRYRLGTLYPERSVQNMNEILIEMDPSLPENFDAREKWPDYIHPVRNQMNCGSSWAFSTTAVSADRLAIQSKGKVNVVLAPQLLISCNQRRQKEEQNFPLKFAKESAVAMSASVQKTSLTRTVVFFLLVQHQLKKEVVSEQCYPYQSGRTNEPGPCLLPQAQYKEGGTVMCPSGQEDNRVYKMTPPYRISSKEEEIMTEIYINGPVQATFLVHEDFYMYRSGVYQHLDLARHKGPGFRKSGYHSVRIIGWGVDRTSDGRQVKYWLCDNSWGEDWGDKGYFKILRGENHCEVESFVLAAWGKGSKRRRLLRRKLRLAKRSLTRVQ</sequence>
<evidence type="ECO:0000259" key="4">
    <source>
        <dbReference type="PROSITE" id="PS50958"/>
    </source>
</evidence>
<dbReference type="Proteomes" id="UP000887565">
    <property type="component" value="Unplaced"/>
</dbReference>
<dbReference type="WBParaSite" id="nRc.2.0.1.t46638-RA">
    <property type="protein sequence ID" value="nRc.2.0.1.t46638-RA"/>
    <property type="gene ID" value="nRc.2.0.1.g46638"/>
</dbReference>
<dbReference type="OMA" id="KDPDCCP"/>
<proteinExistence type="inferred from homology"/>
<keyword evidence="3" id="KW-0732">Signal</keyword>
<reference evidence="6" key="1">
    <citation type="submission" date="2022-11" db="UniProtKB">
        <authorList>
            <consortium name="WormBaseParasite"/>
        </authorList>
    </citation>
    <scope>IDENTIFICATION</scope>
</reference>
<accession>A0A915L839</accession>
<name>A0A915L839_ROMCU</name>
<evidence type="ECO:0000313" key="6">
    <source>
        <dbReference type="WBParaSite" id="nRc.2.0.1.t46638-RA"/>
    </source>
</evidence>
<feature type="signal peptide" evidence="3">
    <location>
        <begin position="1"/>
        <end position="24"/>
    </location>
</feature>
<keyword evidence="5" id="KW-1185">Reference proteome</keyword>
<dbReference type="SUPFAM" id="SSF54001">
    <property type="entry name" value="Cysteine proteinases"/>
    <property type="match status" value="1"/>
</dbReference>
<dbReference type="Gene3D" id="3.90.70.10">
    <property type="entry name" value="Cysteine proteinases"/>
    <property type="match status" value="1"/>
</dbReference>
<evidence type="ECO:0000256" key="2">
    <source>
        <dbReference type="ARBA" id="ARBA00023157"/>
    </source>
</evidence>
<dbReference type="InterPro" id="IPR000668">
    <property type="entry name" value="Peptidase_C1A_C"/>
</dbReference>
<dbReference type="InterPro" id="IPR013128">
    <property type="entry name" value="Peptidase_C1A"/>
</dbReference>
<keyword evidence="2" id="KW-1015">Disulfide bond</keyword>
<dbReference type="PANTHER" id="PTHR12411">
    <property type="entry name" value="CYSTEINE PROTEASE FAMILY C1-RELATED"/>
    <property type="match status" value="1"/>
</dbReference>
<protein>
    <submittedName>
        <fullName evidence="6">SMB domain-containing protein</fullName>
    </submittedName>
</protein>
<dbReference type="PROSITE" id="PS00639">
    <property type="entry name" value="THIOL_PROTEASE_HIS"/>
    <property type="match status" value="1"/>
</dbReference>
<dbReference type="Pfam" id="PF00112">
    <property type="entry name" value="Peptidase_C1"/>
    <property type="match status" value="1"/>
</dbReference>
<dbReference type="AlphaFoldDB" id="A0A915L839"/>
<dbReference type="GO" id="GO:0006508">
    <property type="term" value="P:proteolysis"/>
    <property type="evidence" value="ECO:0007669"/>
    <property type="project" value="InterPro"/>
</dbReference>
<dbReference type="GO" id="GO:0008234">
    <property type="term" value="F:cysteine-type peptidase activity"/>
    <property type="evidence" value="ECO:0007669"/>
    <property type="project" value="InterPro"/>
</dbReference>
<dbReference type="CDD" id="cd02620">
    <property type="entry name" value="Peptidase_C1A_CathepsinB"/>
    <property type="match status" value="1"/>
</dbReference>
<dbReference type="PRINTS" id="PR00705">
    <property type="entry name" value="PAPAIN"/>
</dbReference>
<dbReference type="InterPro" id="IPR025660">
    <property type="entry name" value="Pept_his_AS"/>
</dbReference>